<proteinExistence type="predicted"/>
<comment type="caution">
    <text evidence="1">The sequence shown here is derived from an EMBL/GenBank/DDBJ whole genome shotgun (WGS) entry which is preliminary data.</text>
</comment>
<name>A0ACB8K7F3_CITSI</name>
<protein>
    <submittedName>
        <fullName evidence="1">Uncharacterized protein</fullName>
    </submittedName>
</protein>
<accession>A0ACB8K7F3</accession>
<gene>
    <name evidence="1" type="ORF">KPL71_019352</name>
</gene>
<evidence type="ECO:0000313" key="1">
    <source>
        <dbReference type="EMBL" id="KAH9740081.1"/>
    </source>
</evidence>
<sequence length="305" mass="35011">MDLSMFMSVNGKKDHDAALHTVTFLKAIVSSSRSTLDEMVIDDGFAIMTSSGKVLLVWRKDDENWTPIEFEDQIFGDIVCRNEKFYALSIDGDFLSVHPKTLDVTKLANFCDVSLAFSALEEDHYDYDGGYDSENRTDDVYLFKLDIEKMVNVNDEDEENSDFNCDSNGEWIFEHEVDNLRGGMLFCSKFRSLFVSSAEEFPGCKKDCIYFNGESIFKMRNHCEGRRKLLDLPAGHANIFWPPPTWVKNSSLSPEFKSIAFWKNDELVVGARDEIRRYYNLGIQEIRGHIFQIGQDRIIGISCKN</sequence>
<organism evidence="1 2">
    <name type="scientific">Citrus sinensis</name>
    <name type="common">Sweet orange</name>
    <name type="synonym">Citrus aurantium var. sinensis</name>
    <dbReference type="NCBI Taxonomy" id="2711"/>
    <lineage>
        <taxon>Eukaryota</taxon>
        <taxon>Viridiplantae</taxon>
        <taxon>Streptophyta</taxon>
        <taxon>Embryophyta</taxon>
        <taxon>Tracheophyta</taxon>
        <taxon>Spermatophyta</taxon>
        <taxon>Magnoliopsida</taxon>
        <taxon>eudicotyledons</taxon>
        <taxon>Gunneridae</taxon>
        <taxon>Pentapetalae</taxon>
        <taxon>rosids</taxon>
        <taxon>malvids</taxon>
        <taxon>Sapindales</taxon>
        <taxon>Rutaceae</taxon>
        <taxon>Aurantioideae</taxon>
        <taxon>Citrus</taxon>
    </lineage>
</organism>
<keyword evidence="2" id="KW-1185">Reference proteome</keyword>
<dbReference type="EMBL" id="CM039175">
    <property type="protein sequence ID" value="KAH9740081.1"/>
    <property type="molecule type" value="Genomic_DNA"/>
</dbReference>
<dbReference type="Proteomes" id="UP000829398">
    <property type="component" value="Chromosome 6"/>
</dbReference>
<evidence type="ECO:0000313" key="2">
    <source>
        <dbReference type="Proteomes" id="UP000829398"/>
    </source>
</evidence>
<reference evidence="2" key="1">
    <citation type="journal article" date="2023" name="Hortic. Res.">
        <title>A chromosome-level phased genome enabling allele-level studies in sweet orange: a case study on citrus Huanglongbing tolerance.</title>
        <authorList>
            <person name="Wu B."/>
            <person name="Yu Q."/>
            <person name="Deng Z."/>
            <person name="Duan Y."/>
            <person name="Luo F."/>
            <person name="Gmitter F. Jr."/>
        </authorList>
    </citation>
    <scope>NUCLEOTIDE SEQUENCE [LARGE SCALE GENOMIC DNA]</scope>
    <source>
        <strain evidence="2">cv. Valencia</strain>
    </source>
</reference>